<reference evidence="2" key="1">
    <citation type="submission" date="2019-02" db="EMBL/GenBank/DDBJ databases">
        <authorList>
            <person name="Gruber-Vodicka R. H."/>
            <person name="Seah K. B. B."/>
        </authorList>
    </citation>
    <scope>NUCLEOTIDE SEQUENCE</scope>
    <source>
        <strain evidence="2">BECK_BZ197</strain>
        <strain evidence="4">BECK_BZ198</strain>
        <strain evidence="3">BECK_BZ199</strain>
    </source>
</reference>
<proteinExistence type="predicted"/>
<evidence type="ECO:0000313" key="3">
    <source>
        <dbReference type="EMBL" id="VFK32053.1"/>
    </source>
</evidence>
<keyword evidence="1" id="KW-1133">Transmembrane helix</keyword>
<protein>
    <submittedName>
        <fullName evidence="2">Uncharacterized protein</fullName>
    </submittedName>
</protein>
<evidence type="ECO:0000313" key="2">
    <source>
        <dbReference type="EMBL" id="VFK27493.1"/>
    </source>
</evidence>
<sequence>MVTQESADGALSMDSGAFLLRHGTNSPFRAFFLALNIAIAAWNGAIKPSNTVLKALIASFLACNTVIKAWNIAIKARDIIFLV</sequence>
<dbReference type="EMBL" id="CAADGH010000028">
    <property type="protein sequence ID" value="VFK75664.1"/>
    <property type="molecule type" value="Genomic_DNA"/>
</dbReference>
<accession>A0A450XDX2</accession>
<evidence type="ECO:0000256" key="1">
    <source>
        <dbReference type="SAM" id="Phobius"/>
    </source>
</evidence>
<gene>
    <name evidence="2" type="ORF">BECKMB1821G_GA0114241_102821</name>
    <name evidence="4" type="ORF">BECKMB1821H_GA0114242_102828</name>
    <name evidence="3" type="ORF">BECKMB1821I_GA0114274_102920</name>
</gene>
<organism evidence="2">
    <name type="scientific">Candidatus Kentrum sp. MB</name>
    <dbReference type="NCBI Taxonomy" id="2138164"/>
    <lineage>
        <taxon>Bacteria</taxon>
        <taxon>Pseudomonadati</taxon>
        <taxon>Pseudomonadota</taxon>
        <taxon>Gammaproteobacteria</taxon>
        <taxon>Candidatus Kentrum</taxon>
    </lineage>
</organism>
<keyword evidence="1" id="KW-0472">Membrane</keyword>
<keyword evidence="1" id="KW-0812">Transmembrane</keyword>
<feature type="transmembrane region" description="Helical" evidence="1">
    <location>
        <begin position="52"/>
        <end position="70"/>
    </location>
</feature>
<name>A0A450XDX2_9GAMM</name>
<feature type="transmembrane region" description="Helical" evidence="1">
    <location>
        <begin position="28"/>
        <end position="46"/>
    </location>
</feature>
<dbReference type="AlphaFoldDB" id="A0A450XDX2"/>
<evidence type="ECO:0000313" key="4">
    <source>
        <dbReference type="EMBL" id="VFK75664.1"/>
    </source>
</evidence>
<dbReference type="EMBL" id="CAADFQ010000029">
    <property type="protein sequence ID" value="VFK32053.1"/>
    <property type="molecule type" value="Genomic_DNA"/>
</dbReference>
<dbReference type="EMBL" id="CAADFO010000028">
    <property type="protein sequence ID" value="VFK27493.1"/>
    <property type="molecule type" value="Genomic_DNA"/>
</dbReference>